<feature type="chain" id="PRO_5044346572" description="Transmembrane 9 superfamily member" evidence="2">
    <location>
        <begin position="20"/>
        <end position="187"/>
    </location>
</feature>
<gene>
    <name evidence="3" type="ORF">AB1Y20_017940</name>
</gene>
<comment type="caution">
    <text evidence="3">The sequence shown here is derived from an EMBL/GenBank/DDBJ whole genome shotgun (WGS) entry which is preliminary data.</text>
</comment>
<name>A0AB34JQ71_PRYPA</name>
<sequence length="187" mass="20790">MGSTFKVLMLLASATRSIAQESSEDEVISKENEDLKQRIQELETQLDRKWGYMVVKGMIVDAENIFMETMEVEEAKQYCNSRPECKGFTFGGPEERPEDEVTVTFKSGSKMEHDMNWVSYVKESNGAFGAIGDAAMQLGDAHTGSSIAIQSITYEVLCLLIAASLAVVFCCRRRASRSNELLPGPRL</sequence>
<evidence type="ECO:0000256" key="1">
    <source>
        <dbReference type="SAM" id="Phobius"/>
    </source>
</evidence>
<evidence type="ECO:0000313" key="4">
    <source>
        <dbReference type="Proteomes" id="UP001515480"/>
    </source>
</evidence>
<keyword evidence="1" id="KW-0472">Membrane</keyword>
<keyword evidence="4" id="KW-1185">Reference proteome</keyword>
<dbReference type="Proteomes" id="UP001515480">
    <property type="component" value="Unassembled WGS sequence"/>
</dbReference>
<keyword evidence="1" id="KW-0812">Transmembrane</keyword>
<evidence type="ECO:0000313" key="3">
    <source>
        <dbReference type="EMBL" id="KAL1522977.1"/>
    </source>
</evidence>
<protein>
    <recommendedName>
        <fullName evidence="5">Transmembrane 9 superfamily member</fullName>
    </recommendedName>
</protein>
<keyword evidence="2" id="KW-0732">Signal</keyword>
<evidence type="ECO:0000256" key="2">
    <source>
        <dbReference type="SAM" id="SignalP"/>
    </source>
</evidence>
<dbReference type="EMBL" id="JBGBPQ010000006">
    <property type="protein sequence ID" value="KAL1522977.1"/>
    <property type="molecule type" value="Genomic_DNA"/>
</dbReference>
<reference evidence="3 4" key="1">
    <citation type="journal article" date="2024" name="Science">
        <title>Giant polyketide synthase enzymes in the biosynthesis of giant marine polyether toxins.</title>
        <authorList>
            <person name="Fallon T.R."/>
            <person name="Shende V.V."/>
            <person name="Wierzbicki I.H."/>
            <person name="Pendleton A.L."/>
            <person name="Watervoot N.F."/>
            <person name="Auber R.P."/>
            <person name="Gonzalez D.J."/>
            <person name="Wisecaver J.H."/>
            <person name="Moore B.S."/>
        </authorList>
    </citation>
    <scope>NUCLEOTIDE SEQUENCE [LARGE SCALE GENOMIC DNA]</scope>
    <source>
        <strain evidence="3 4">12B1</strain>
    </source>
</reference>
<dbReference type="AlphaFoldDB" id="A0AB34JQ71"/>
<evidence type="ECO:0008006" key="5">
    <source>
        <dbReference type="Google" id="ProtNLM"/>
    </source>
</evidence>
<proteinExistence type="predicted"/>
<feature type="transmembrane region" description="Helical" evidence="1">
    <location>
        <begin position="152"/>
        <end position="171"/>
    </location>
</feature>
<keyword evidence="1" id="KW-1133">Transmembrane helix</keyword>
<feature type="signal peptide" evidence="2">
    <location>
        <begin position="1"/>
        <end position="19"/>
    </location>
</feature>
<accession>A0AB34JQ71</accession>
<organism evidence="3 4">
    <name type="scientific">Prymnesium parvum</name>
    <name type="common">Toxic golden alga</name>
    <dbReference type="NCBI Taxonomy" id="97485"/>
    <lineage>
        <taxon>Eukaryota</taxon>
        <taxon>Haptista</taxon>
        <taxon>Haptophyta</taxon>
        <taxon>Prymnesiophyceae</taxon>
        <taxon>Prymnesiales</taxon>
        <taxon>Prymnesiaceae</taxon>
        <taxon>Prymnesium</taxon>
    </lineage>
</organism>